<accession>A0A183PKZ8</accession>
<dbReference type="SUPFAM" id="SSF55550">
    <property type="entry name" value="SH2 domain"/>
    <property type="match status" value="1"/>
</dbReference>
<dbReference type="InterPro" id="IPR036028">
    <property type="entry name" value="SH3-like_dom_sf"/>
</dbReference>
<dbReference type="Proteomes" id="UP000269396">
    <property type="component" value="Unassembled WGS sequence"/>
</dbReference>
<evidence type="ECO:0000256" key="2">
    <source>
        <dbReference type="ARBA" id="ARBA00022999"/>
    </source>
</evidence>
<dbReference type="PROSITE" id="PS50001">
    <property type="entry name" value="SH2"/>
    <property type="match status" value="1"/>
</dbReference>
<protein>
    <submittedName>
        <fullName evidence="3">Uncharacterized protein</fullName>
    </submittedName>
</protein>
<dbReference type="SMART" id="SM00252">
    <property type="entry name" value="SH2"/>
    <property type="match status" value="1"/>
</dbReference>
<dbReference type="InterPro" id="IPR000980">
    <property type="entry name" value="SH2"/>
</dbReference>
<dbReference type="Pfam" id="PF00017">
    <property type="entry name" value="SH2"/>
    <property type="match status" value="1"/>
</dbReference>
<dbReference type="Gene3D" id="3.30.505.10">
    <property type="entry name" value="SH2 domain"/>
    <property type="match status" value="1"/>
</dbReference>
<proteinExistence type="predicted"/>
<reference evidence="3 4" key="1">
    <citation type="submission" date="2018-11" db="EMBL/GenBank/DDBJ databases">
        <authorList>
            <consortium name="Pathogen Informatics"/>
        </authorList>
    </citation>
    <scope>NUCLEOTIDE SEQUENCE [LARGE SCALE GENOMIC DNA]</scope>
    <source>
        <strain>Denwood</strain>
        <strain evidence="4">Zambia</strain>
    </source>
</reference>
<dbReference type="InterPro" id="IPR001452">
    <property type="entry name" value="SH3_domain"/>
</dbReference>
<evidence type="ECO:0000256" key="1">
    <source>
        <dbReference type="ARBA" id="ARBA00022443"/>
    </source>
</evidence>
<dbReference type="InterPro" id="IPR043539">
    <property type="entry name" value="Grb2-like"/>
</dbReference>
<evidence type="ECO:0000313" key="3">
    <source>
        <dbReference type="EMBL" id="VDP67500.1"/>
    </source>
</evidence>
<sequence>MGAQHTKERPRRTYHPKLDHELQINTPTSWIQNHNSTTNFKVSVAHTSQINQPSDQLLIALFDFIPPNTPENQSQIRVEKGSTYRLDVLEPPISSYLVPTLFPLCFKLGDRLQLFGYSADGDWSDVECIRTNERGWIPTNYTGRIPVPPNDHGTALNTGSASGSSLTFQHTSSHDVSCSGSQGSLAGVGLESEKWYHGAIQRSYAEYLLNSGITGSFLIRESESHPGQLTISLRYEGQIWHYRIHRDDSNMYYVIESNKFTSVSDLVHHHEKHSDGLACTLLYPAPKRDRTSSELRMDPSFDIREIDRTEIVMKHKLGKSTFRYK</sequence>
<dbReference type="STRING" id="31246.A0A183PKZ8"/>
<dbReference type="PRINTS" id="PR00401">
    <property type="entry name" value="SH2DOMAIN"/>
</dbReference>
<dbReference type="SUPFAM" id="SSF50044">
    <property type="entry name" value="SH3-domain"/>
    <property type="match status" value="1"/>
</dbReference>
<dbReference type="EMBL" id="UZAL01035354">
    <property type="protein sequence ID" value="VDP67500.1"/>
    <property type="molecule type" value="Genomic_DNA"/>
</dbReference>
<organism evidence="3 4">
    <name type="scientific">Schistosoma mattheei</name>
    <dbReference type="NCBI Taxonomy" id="31246"/>
    <lineage>
        <taxon>Eukaryota</taxon>
        <taxon>Metazoa</taxon>
        <taxon>Spiralia</taxon>
        <taxon>Lophotrochozoa</taxon>
        <taxon>Platyhelminthes</taxon>
        <taxon>Trematoda</taxon>
        <taxon>Digenea</taxon>
        <taxon>Strigeidida</taxon>
        <taxon>Schistosomatoidea</taxon>
        <taxon>Schistosomatidae</taxon>
        <taxon>Schistosoma</taxon>
    </lineage>
</organism>
<name>A0A183PKZ8_9TREM</name>
<dbReference type="Gene3D" id="2.30.30.40">
    <property type="entry name" value="SH3 Domains"/>
    <property type="match status" value="1"/>
</dbReference>
<gene>
    <name evidence="3" type="ORF">SMTD_LOCUS15033</name>
</gene>
<keyword evidence="4" id="KW-1185">Reference proteome</keyword>
<evidence type="ECO:0000313" key="4">
    <source>
        <dbReference type="Proteomes" id="UP000269396"/>
    </source>
</evidence>
<dbReference type="AlphaFoldDB" id="A0A183PKZ8"/>
<keyword evidence="2" id="KW-0727">SH2 domain</keyword>
<dbReference type="InterPro" id="IPR036860">
    <property type="entry name" value="SH2_dom_sf"/>
</dbReference>
<keyword evidence="1" id="KW-0728">SH3 domain</keyword>
<dbReference type="PANTHER" id="PTHR46037">
    <property type="entry name" value="PROTEIN ENHANCER OF SEVENLESS 2B"/>
    <property type="match status" value="1"/>
</dbReference>
<dbReference type="Pfam" id="PF00018">
    <property type="entry name" value="SH3_1"/>
    <property type="match status" value="1"/>
</dbReference>